<evidence type="ECO:0000256" key="1">
    <source>
        <dbReference type="SAM" id="MobiDB-lite"/>
    </source>
</evidence>
<sequence>MTNLKSILGLTLTILSLSGCGSDNDQPSLPDDGLPTPALPTNGQVSSEQLKDSAVIVDGYEQITISSDSELTLLLGSNETFSLDSNEKLVVDGYLRITSN</sequence>
<proteinExistence type="predicted"/>
<protein>
    <submittedName>
        <fullName evidence="2">Uncharacterized protein</fullName>
    </submittedName>
</protein>
<name>A0AB36XJS4_9VIBR</name>
<reference evidence="2" key="2">
    <citation type="submission" date="2016-07" db="EMBL/GenBank/DDBJ databases">
        <authorList>
            <person name="Kauffman K."/>
            <person name="Arevalo P."/>
            <person name="Polz M.F."/>
        </authorList>
    </citation>
    <scope>NUCLEOTIDE SEQUENCE</scope>
    <source>
        <strain evidence="2">10N.261.52.F7</strain>
    </source>
</reference>
<reference key="1">
    <citation type="submission" date="2016-07" db="EMBL/GenBank/DDBJ databases">
        <title>Nontailed viruses are major unrecognized killers of bacteria in the ocean.</title>
        <authorList>
            <person name="Kauffman K."/>
            <person name="Hussain F."/>
            <person name="Yang J."/>
            <person name="Arevalo P."/>
            <person name="Brown J."/>
            <person name="Cutler M."/>
            <person name="Kelly L."/>
            <person name="Polz M.F."/>
        </authorList>
    </citation>
    <scope>NUCLEOTIDE SEQUENCE [LARGE SCALE GENOMIC DNA]</scope>
    <source>
        <strain>10N.261.52.F7</strain>
    </source>
</reference>
<dbReference type="RefSeq" id="WP_102280786.1">
    <property type="nucleotide sequence ID" value="NZ_JAJGZN020000002.1"/>
</dbReference>
<reference evidence="2" key="3">
    <citation type="journal article" date="2018" name="Nature">
        <title>A major lineage of non-tailed dsDNA viruses as unrecognized killers of marine bacteria.</title>
        <authorList>
            <person name="Kauffman K.M."/>
            <person name="Hussain F.A."/>
            <person name="Yang J."/>
            <person name="Arevalo P."/>
            <person name="Brown J.M."/>
            <person name="Chang W.K."/>
            <person name="VanInsberghe D."/>
            <person name="Elsherbini J."/>
            <person name="Sharma R.S."/>
            <person name="Cutler M.B."/>
            <person name="Kelly L."/>
            <person name="Polz M.F."/>
        </authorList>
    </citation>
    <scope>NUCLEOTIDE SEQUENCE</scope>
    <source>
        <strain evidence="2">10N.261.52.F7</strain>
    </source>
</reference>
<dbReference type="PROSITE" id="PS51257">
    <property type="entry name" value="PROKAR_LIPOPROTEIN"/>
    <property type="match status" value="1"/>
</dbReference>
<feature type="region of interest" description="Disordered" evidence="1">
    <location>
        <begin position="21"/>
        <end position="45"/>
    </location>
</feature>
<accession>A0AB36XJS4</accession>
<comment type="caution">
    <text evidence="2">The sequence shown here is derived from an EMBL/GenBank/DDBJ whole genome shotgun (WGS) entry which is preliminary data.</text>
</comment>
<dbReference type="EMBL" id="MCXM01000019">
    <property type="protein sequence ID" value="PMK45344.1"/>
    <property type="molecule type" value="Genomic_DNA"/>
</dbReference>
<organism evidence="2">
    <name type="scientific">Vibrio lentus</name>
    <dbReference type="NCBI Taxonomy" id="136468"/>
    <lineage>
        <taxon>Bacteria</taxon>
        <taxon>Pseudomonadati</taxon>
        <taxon>Pseudomonadota</taxon>
        <taxon>Gammaproteobacteria</taxon>
        <taxon>Vibrionales</taxon>
        <taxon>Vibrionaceae</taxon>
        <taxon>Vibrio</taxon>
    </lineage>
</organism>
<dbReference type="AlphaFoldDB" id="A0AB36XJS4"/>
<gene>
    <name evidence="2" type="ORF">BCT99_23115</name>
</gene>
<evidence type="ECO:0000313" key="2">
    <source>
        <dbReference type="EMBL" id="PMK45344.1"/>
    </source>
</evidence>